<keyword evidence="7 12" id="KW-0479">Metal-binding</keyword>
<comment type="catalytic activity">
    <reaction evidence="1 12">
        <text>(2R,3S)-3-isopropylmalate = (2S)-2-isopropylmalate</text>
        <dbReference type="Rhea" id="RHEA:32287"/>
        <dbReference type="ChEBI" id="CHEBI:1178"/>
        <dbReference type="ChEBI" id="CHEBI:35121"/>
        <dbReference type="EC" id="4.2.1.33"/>
    </reaction>
</comment>
<gene>
    <name evidence="12" type="primary">leuC</name>
    <name evidence="14" type="ORF">EDD80_10351</name>
</gene>
<keyword evidence="10 12" id="KW-0456">Lyase</keyword>
<dbReference type="GO" id="GO:0003861">
    <property type="term" value="F:3-isopropylmalate dehydratase activity"/>
    <property type="evidence" value="ECO:0007669"/>
    <property type="project" value="UniProtKB-UniRule"/>
</dbReference>
<dbReference type="InterPro" id="IPR001030">
    <property type="entry name" value="Acoase/IPM_deHydtase_lsu_aba"/>
</dbReference>
<evidence type="ECO:0000256" key="10">
    <source>
        <dbReference type="ARBA" id="ARBA00023239"/>
    </source>
</evidence>
<dbReference type="InterPro" id="IPR036008">
    <property type="entry name" value="Aconitase_4Fe-4S_dom"/>
</dbReference>
<evidence type="ECO:0000256" key="11">
    <source>
        <dbReference type="ARBA" id="ARBA00023304"/>
    </source>
</evidence>
<dbReference type="SUPFAM" id="SSF53732">
    <property type="entry name" value="Aconitase iron-sulfur domain"/>
    <property type="match status" value="1"/>
</dbReference>
<evidence type="ECO:0000313" key="14">
    <source>
        <dbReference type="EMBL" id="TCS88190.1"/>
    </source>
</evidence>
<dbReference type="CDD" id="cd01583">
    <property type="entry name" value="IPMI"/>
    <property type="match status" value="1"/>
</dbReference>
<reference evidence="14 15" key="1">
    <citation type="submission" date="2019-03" db="EMBL/GenBank/DDBJ databases">
        <title>Genomic Encyclopedia of Type Strains, Phase IV (KMG-IV): sequencing the most valuable type-strain genomes for metagenomic binning, comparative biology and taxonomic classification.</title>
        <authorList>
            <person name="Goeker M."/>
        </authorList>
    </citation>
    <scope>NUCLEOTIDE SEQUENCE [LARGE SCALE GENOMIC DNA]</scope>
    <source>
        <strain evidence="14 15">DSM 21100</strain>
    </source>
</reference>
<dbReference type="NCBIfam" id="NF009116">
    <property type="entry name" value="PRK12466.1"/>
    <property type="match status" value="1"/>
</dbReference>
<dbReference type="PROSITE" id="PS00450">
    <property type="entry name" value="ACONITASE_1"/>
    <property type="match status" value="1"/>
</dbReference>
<name>A0A4R3KTC2_9SPHI</name>
<dbReference type="EC" id="4.2.1.33" evidence="12"/>
<proteinExistence type="inferred from homology"/>
<dbReference type="PANTHER" id="PTHR43822:SF9">
    <property type="entry name" value="3-ISOPROPYLMALATE DEHYDRATASE"/>
    <property type="match status" value="1"/>
</dbReference>
<feature type="binding site" evidence="12">
    <location>
        <position position="407"/>
    </location>
    <ligand>
        <name>[4Fe-4S] cluster</name>
        <dbReference type="ChEBI" id="CHEBI:49883"/>
    </ligand>
</feature>
<keyword evidence="6 12" id="KW-0028">Amino-acid biosynthesis</keyword>
<comment type="cofactor">
    <cofactor evidence="12">
        <name>[4Fe-4S] cluster</name>
        <dbReference type="ChEBI" id="CHEBI:49883"/>
    </cofactor>
    <text evidence="12">Binds 1 [4Fe-4S] cluster per subunit.</text>
</comment>
<dbReference type="Pfam" id="PF00330">
    <property type="entry name" value="Aconitase"/>
    <property type="match status" value="1"/>
</dbReference>
<dbReference type="InterPro" id="IPR018136">
    <property type="entry name" value="Aconitase_4Fe-4S_BS"/>
</dbReference>
<evidence type="ECO:0000256" key="7">
    <source>
        <dbReference type="ARBA" id="ARBA00022723"/>
    </source>
</evidence>
<comment type="similarity">
    <text evidence="12">Belongs to the aconitase/IPM isomerase family. LeuC type 1 subfamily.</text>
</comment>
<keyword evidence="8 12" id="KW-0408">Iron</keyword>
<dbReference type="Gene3D" id="3.30.499.10">
    <property type="entry name" value="Aconitase, domain 3"/>
    <property type="match status" value="2"/>
</dbReference>
<dbReference type="NCBIfam" id="NF004016">
    <property type="entry name" value="PRK05478.1"/>
    <property type="match status" value="1"/>
</dbReference>
<dbReference type="PROSITE" id="PS01244">
    <property type="entry name" value="ACONITASE_2"/>
    <property type="match status" value="1"/>
</dbReference>
<keyword evidence="15" id="KW-1185">Reference proteome</keyword>
<evidence type="ECO:0000256" key="4">
    <source>
        <dbReference type="ARBA" id="ARBA00022430"/>
    </source>
</evidence>
<organism evidence="14 15">
    <name type="scientific">Anseongella ginsenosidimutans</name>
    <dbReference type="NCBI Taxonomy" id="496056"/>
    <lineage>
        <taxon>Bacteria</taxon>
        <taxon>Pseudomonadati</taxon>
        <taxon>Bacteroidota</taxon>
        <taxon>Sphingobacteriia</taxon>
        <taxon>Sphingobacteriales</taxon>
        <taxon>Sphingobacteriaceae</taxon>
        <taxon>Anseongella</taxon>
    </lineage>
</organism>
<comment type="subunit">
    <text evidence="12">Heterodimer of LeuC and LeuD.</text>
</comment>
<keyword evidence="4 12" id="KW-0432">Leucine biosynthesis</keyword>
<dbReference type="PANTHER" id="PTHR43822">
    <property type="entry name" value="HOMOACONITASE, MITOCHONDRIAL-RELATED"/>
    <property type="match status" value="1"/>
</dbReference>
<feature type="binding site" evidence="12">
    <location>
        <position position="404"/>
    </location>
    <ligand>
        <name>[4Fe-4S] cluster</name>
        <dbReference type="ChEBI" id="CHEBI:49883"/>
    </ligand>
</feature>
<dbReference type="InterPro" id="IPR033941">
    <property type="entry name" value="IPMI_cat"/>
</dbReference>
<keyword evidence="5 12" id="KW-0004">4Fe-4S</keyword>
<dbReference type="UniPathway" id="UPA00048">
    <property type="reaction ID" value="UER00071"/>
</dbReference>
<dbReference type="PRINTS" id="PR00415">
    <property type="entry name" value="ACONITASE"/>
</dbReference>
<sequence>MGKTIFEKIWDAHVVSTVEGGIDALYIDKHFIHEVTSPQAFSELEKRGLPLFRPENMVATADHNVPTLNQHLPIPEALSRKQVNTLEENCRKFGVELYGLGHPYQGIVHVIGPELGITQPGMTIVCGDSHTSTHGAFGAVAFGIGTSQVAMVMASQCLLLSRPKKMRITVNGKTSPGVYPKDVILYIISKLGTGGGTGHFVEYAGEVFRDMSMEGRMTVCNMSIEMGARGGLIAPDEKTFNYIKGRKFAPKGEAFERAVSYWKTLSSDEDAIFDTEYHFDAADIEPMITYGTNPGMGIGISGHIPSLEEVPNKENFRKSLDYMGLEPGSSLLGKTIDHVFIGSCTNSRMEDLRLVASVVKGRRKAENVHAMIVPGSRQVAEQAHAEGIDRILKAAGFELREAGCSACLGMNEDKIPAGEYCVSTSNRNFEGRQGPGARTFLVSPLVAAITALEGRIVDVREYLNLVEA</sequence>
<feature type="binding site" evidence="12">
    <location>
        <position position="344"/>
    </location>
    <ligand>
        <name>[4Fe-4S] cluster</name>
        <dbReference type="ChEBI" id="CHEBI:49883"/>
    </ligand>
</feature>
<dbReference type="GO" id="GO:0046872">
    <property type="term" value="F:metal ion binding"/>
    <property type="evidence" value="ECO:0007669"/>
    <property type="project" value="UniProtKB-KW"/>
</dbReference>
<dbReference type="GO" id="GO:0009098">
    <property type="term" value="P:L-leucine biosynthetic process"/>
    <property type="evidence" value="ECO:0007669"/>
    <property type="project" value="UniProtKB-UniRule"/>
</dbReference>
<evidence type="ECO:0000256" key="8">
    <source>
        <dbReference type="ARBA" id="ARBA00023004"/>
    </source>
</evidence>
<evidence type="ECO:0000256" key="12">
    <source>
        <dbReference type="HAMAP-Rule" id="MF_01026"/>
    </source>
</evidence>
<evidence type="ECO:0000256" key="2">
    <source>
        <dbReference type="ARBA" id="ARBA00002695"/>
    </source>
</evidence>
<comment type="pathway">
    <text evidence="3 12">Amino-acid biosynthesis; L-leucine biosynthesis; L-leucine from 3-methyl-2-oxobutanoate: step 2/4.</text>
</comment>
<dbReference type="OrthoDB" id="9764318at2"/>
<evidence type="ECO:0000313" key="15">
    <source>
        <dbReference type="Proteomes" id="UP000295807"/>
    </source>
</evidence>
<dbReference type="HAMAP" id="MF_01026">
    <property type="entry name" value="LeuC_type1"/>
    <property type="match status" value="1"/>
</dbReference>
<dbReference type="InterPro" id="IPR015931">
    <property type="entry name" value="Acnase/IPM_dHydase_lsu_aba_1/3"/>
</dbReference>
<keyword evidence="9 12" id="KW-0411">Iron-sulfur</keyword>
<dbReference type="NCBIfam" id="TIGR00170">
    <property type="entry name" value="leuC"/>
    <property type="match status" value="1"/>
</dbReference>
<protein>
    <recommendedName>
        <fullName evidence="12">3-isopropylmalate dehydratase large subunit</fullName>
        <ecNumber evidence="12">4.2.1.33</ecNumber>
    </recommendedName>
    <alternativeName>
        <fullName evidence="12">Alpha-IPM isomerase</fullName>
        <shortName evidence="12">IPMI</shortName>
    </alternativeName>
    <alternativeName>
        <fullName evidence="12">Isopropylmalate isomerase</fullName>
    </alternativeName>
</protein>
<evidence type="ECO:0000259" key="13">
    <source>
        <dbReference type="Pfam" id="PF00330"/>
    </source>
</evidence>
<evidence type="ECO:0000256" key="1">
    <source>
        <dbReference type="ARBA" id="ARBA00000491"/>
    </source>
</evidence>
<evidence type="ECO:0000256" key="6">
    <source>
        <dbReference type="ARBA" id="ARBA00022605"/>
    </source>
</evidence>
<comment type="function">
    <text evidence="2 12">Catalyzes the isomerization between 2-isopropylmalate and 3-isopropylmalate, via the formation of 2-isopropylmaleate.</text>
</comment>
<feature type="domain" description="Aconitase/3-isopropylmalate dehydratase large subunit alpha/beta/alpha" evidence="13">
    <location>
        <begin position="7"/>
        <end position="454"/>
    </location>
</feature>
<evidence type="ECO:0000256" key="9">
    <source>
        <dbReference type="ARBA" id="ARBA00023014"/>
    </source>
</evidence>
<evidence type="ECO:0000256" key="3">
    <source>
        <dbReference type="ARBA" id="ARBA00004729"/>
    </source>
</evidence>
<evidence type="ECO:0000256" key="5">
    <source>
        <dbReference type="ARBA" id="ARBA00022485"/>
    </source>
</evidence>
<dbReference type="EMBL" id="SMAD01000003">
    <property type="protein sequence ID" value="TCS88190.1"/>
    <property type="molecule type" value="Genomic_DNA"/>
</dbReference>
<dbReference type="InterPro" id="IPR004430">
    <property type="entry name" value="3-IsopropMal_deHydase_lsu"/>
</dbReference>
<accession>A0A4R3KTC2</accession>
<dbReference type="AlphaFoldDB" id="A0A4R3KTC2"/>
<dbReference type="InterPro" id="IPR050067">
    <property type="entry name" value="IPM_dehydratase_rel_enz"/>
</dbReference>
<dbReference type="Proteomes" id="UP000295807">
    <property type="component" value="Unassembled WGS sequence"/>
</dbReference>
<comment type="caution">
    <text evidence="14">The sequence shown here is derived from an EMBL/GenBank/DDBJ whole genome shotgun (WGS) entry which is preliminary data.</text>
</comment>
<dbReference type="GO" id="GO:0051539">
    <property type="term" value="F:4 iron, 4 sulfur cluster binding"/>
    <property type="evidence" value="ECO:0007669"/>
    <property type="project" value="UniProtKB-KW"/>
</dbReference>
<keyword evidence="11 12" id="KW-0100">Branched-chain amino acid biosynthesis</keyword>
<dbReference type="RefSeq" id="WP_132128424.1">
    <property type="nucleotide sequence ID" value="NZ_SMAD01000003.1"/>
</dbReference>